<accession>X1E0E5</accession>
<name>X1E0E5_9ZZZZ</name>
<sequence length="37" mass="4198">VDLQKVETESKVRVMEVKLGDGRTVMVPRANVEIIEE</sequence>
<proteinExistence type="predicted"/>
<dbReference type="EMBL" id="BART01036406">
    <property type="protein sequence ID" value="GAH10649.1"/>
    <property type="molecule type" value="Genomic_DNA"/>
</dbReference>
<organism evidence="1">
    <name type="scientific">marine sediment metagenome</name>
    <dbReference type="NCBI Taxonomy" id="412755"/>
    <lineage>
        <taxon>unclassified sequences</taxon>
        <taxon>metagenomes</taxon>
        <taxon>ecological metagenomes</taxon>
    </lineage>
</organism>
<dbReference type="AlphaFoldDB" id="X1E0E5"/>
<comment type="caution">
    <text evidence="1">The sequence shown here is derived from an EMBL/GenBank/DDBJ whole genome shotgun (WGS) entry which is preliminary data.</text>
</comment>
<gene>
    <name evidence="1" type="ORF">S01H4_61411</name>
</gene>
<protein>
    <submittedName>
        <fullName evidence="1">Uncharacterized protein</fullName>
    </submittedName>
</protein>
<evidence type="ECO:0000313" key="1">
    <source>
        <dbReference type="EMBL" id="GAH10649.1"/>
    </source>
</evidence>
<feature type="non-terminal residue" evidence="1">
    <location>
        <position position="1"/>
    </location>
</feature>
<reference evidence="1" key="1">
    <citation type="journal article" date="2014" name="Front. Microbiol.">
        <title>High frequency of phylogenetically diverse reductive dehalogenase-homologous genes in deep subseafloor sedimentary metagenomes.</title>
        <authorList>
            <person name="Kawai M."/>
            <person name="Futagami T."/>
            <person name="Toyoda A."/>
            <person name="Takaki Y."/>
            <person name="Nishi S."/>
            <person name="Hori S."/>
            <person name="Arai W."/>
            <person name="Tsubouchi T."/>
            <person name="Morono Y."/>
            <person name="Uchiyama I."/>
            <person name="Ito T."/>
            <person name="Fujiyama A."/>
            <person name="Inagaki F."/>
            <person name="Takami H."/>
        </authorList>
    </citation>
    <scope>NUCLEOTIDE SEQUENCE</scope>
    <source>
        <strain evidence="1">Expedition CK06-06</strain>
    </source>
</reference>